<dbReference type="Pfam" id="PF13783">
    <property type="entry name" value="DUF4177"/>
    <property type="match status" value="1"/>
</dbReference>
<sequence>MSRSDACRWEYRTLRPPRGETKKEAEDPQAALNEYGADGWELVETIDYTGGGTKYLVFKRPAETNAGADDG</sequence>
<reference evidence="2" key="1">
    <citation type="submission" date="2016-04" db="EMBL/GenBank/DDBJ databases">
        <authorList>
            <person name="Chen S.-C."/>
            <person name="Lai M.-C."/>
        </authorList>
    </citation>
    <scope>NUCLEOTIDE SEQUENCE [LARGE SCALE GENOMIC DNA]</scope>
    <source>
        <strain evidence="2">AB14</strain>
    </source>
</reference>
<dbReference type="InterPro" id="IPR025234">
    <property type="entry name" value="YjzH-like"/>
</dbReference>
<dbReference type="RefSeq" id="WP_076142856.1">
    <property type="nucleotide sequence ID" value="NZ_LWLN01000001.1"/>
</dbReference>
<keyword evidence="2" id="KW-1185">Reference proteome</keyword>
<dbReference type="AlphaFoldDB" id="A0A1S8ASI3"/>
<accession>A0A1S8ASI3</accession>
<dbReference type="OrthoDB" id="318633at2157"/>
<evidence type="ECO:0000313" key="1">
    <source>
        <dbReference type="EMBL" id="OLZ39507.1"/>
    </source>
</evidence>
<comment type="caution">
    <text evidence="1">The sequence shown here is derived from an EMBL/GenBank/DDBJ whole genome shotgun (WGS) entry which is preliminary data.</text>
</comment>
<dbReference type="STRING" id="301967.A6E15_00250"/>
<gene>
    <name evidence="1" type="ORF">A6E15_00250</name>
</gene>
<evidence type="ECO:0008006" key="3">
    <source>
        <dbReference type="Google" id="ProtNLM"/>
    </source>
</evidence>
<proteinExistence type="predicted"/>
<organism evidence="1 2">
    <name type="scientific">Natrinema saccharevitans</name>
    <dbReference type="NCBI Taxonomy" id="301967"/>
    <lineage>
        <taxon>Archaea</taxon>
        <taxon>Methanobacteriati</taxon>
        <taxon>Methanobacteriota</taxon>
        <taxon>Stenosarchaea group</taxon>
        <taxon>Halobacteria</taxon>
        <taxon>Halobacteriales</taxon>
        <taxon>Natrialbaceae</taxon>
        <taxon>Natrinema</taxon>
    </lineage>
</organism>
<dbReference type="EMBL" id="LWLN01000001">
    <property type="protein sequence ID" value="OLZ39507.1"/>
    <property type="molecule type" value="Genomic_DNA"/>
</dbReference>
<protein>
    <recommendedName>
        <fullName evidence="3">DUF4177 domain-containing protein</fullName>
    </recommendedName>
</protein>
<name>A0A1S8ASI3_9EURY</name>
<dbReference type="Proteomes" id="UP000189370">
    <property type="component" value="Unassembled WGS sequence"/>
</dbReference>
<evidence type="ECO:0000313" key="2">
    <source>
        <dbReference type="Proteomes" id="UP000189370"/>
    </source>
</evidence>